<evidence type="ECO:0000313" key="2">
    <source>
        <dbReference type="EMBL" id="MEE2039310.1"/>
    </source>
</evidence>
<dbReference type="InterPro" id="IPR016709">
    <property type="entry name" value="HadA-like"/>
</dbReference>
<comment type="caution">
    <text evidence="2">The sequence shown here is derived from an EMBL/GenBank/DDBJ whole genome shotgun (WGS) entry which is preliminary data.</text>
</comment>
<name>A0ABU7KAN7_9ACTN</name>
<protein>
    <submittedName>
        <fullName evidence="2">MaoC family dehydratase N-terminal domain-containing protein</fullName>
    </submittedName>
</protein>
<reference evidence="2 3" key="1">
    <citation type="submission" date="2023-08" db="EMBL/GenBank/DDBJ databases">
        <authorList>
            <person name="Girao M."/>
            <person name="Carvalho M.F."/>
        </authorList>
    </citation>
    <scope>NUCLEOTIDE SEQUENCE [LARGE SCALE GENOMIC DNA]</scope>
    <source>
        <strain evidence="2 3">CT-R113</strain>
    </source>
</reference>
<dbReference type="RefSeq" id="WP_330093088.1">
    <property type="nucleotide sequence ID" value="NZ_JAUZMY010000019.1"/>
</dbReference>
<dbReference type="SUPFAM" id="SSF54637">
    <property type="entry name" value="Thioesterase/thiol ester dehydrase-isomerase"/>
    <property type="match status" value="1"/>
</dbReference>
<dbReference type="PIRSF" id="PIRSF018072">
    <property type="entry name" value="UCP018072"/>
    <property type="match status" value="1"/>
</dbReference>
<dbReference type="CDD" id="cd03441">
    <property type="entry name" value="R_hydratase_like"/>
    <property type="match status" value="1"/>
</dbReference>
<dbReference type="InterPro" id="IPR029069">
    <property type="entry name" value="HotDog_dom_sf"/>
</dbReference>
<dbReference type="Proteomes" id="UP001356095">
    <property type="component" value="Unassembled WGS sequence"/>
</dbReference>
<gene>
    <name evidence="2" type="ORF">Q8791_19005</name>
</gene>
<proteinExistence type="predicted"/>
<evidence type="ECO:0000259" key="1">
    <source>
        <dbReference type="Pfam" id="PF13452"/>
    </source>
</evidence>
<dbReference type="Pfam" id="PF13452">
    <property type="entry name" value="FAS1_DH_region"/>
    <property type="match status" value="1"/>
</dbReference>
<dbReference type="EMBL" id="JAUZMY010000019">
    <property type="protein sequence ID" value="MEE2039310.1"/>
    <property type="molecule type" value="Genomic_DNA"/>
</dbReference>
<keyword evidence="3" id="KW-1185">Reference proteome</keyword>
<evidence type="ECO:0000313" key="3">
    <source>
        <dbReference type="Proteomes" id="UP001356095"/>
    </source>
</evidence>
<dbReference type="Gene3D" id="3.10.129.10">
    <property type="entry name" value="Hotdog Thioesterase"/>
    <property type="match status" value="1"/>
</dbReference>
<dbReference type="InterPro" id="IPR039569">
    <property type="entry name" value="FAS1-like_DH_region"/>
</dbReference>
<sequence length="134" mass="14596">MGLNSALVGRVYRSPDTYEVGREKIREFRAAVGATEGDDAPPTFPIVLAMKAQEAAVLDPDLGFDFSRVIHRDQSFRHTRPVRSGDVLTVEVHVTRVETLGANDLVALRSDIRTAGGEDVCTATTTLITWADTP</sequence>
<accession>A0ABU7KAN7</accession>
<organism evidence="2 3">
    <name type="scientific">Nocardiopsis codii</name>
    <dbReference type="NCBI Taxonomy" id="3065942"/>
    <lineage>
        <taxon>Bacteria</taxon>
        <taxon>Bacillati</taxon>
        <taxon>Actinomycetota</taxon>
        <taxon>Actinomycetes</taxon>
        <taxon>Streptosporangiales</taxon>
        <taxon>Nocardiopsidaceae</taxon>
        <taxon>Nocardiopsis</taxon>
    </lineage>
</organism>
<feature type="domain" description="FAS1-like dehydratase" evidence="1">
    <location>
        <begin position="6"/>
        <end position="122"/>
    </location>
</feature>